<gene>
    <name evidence="1" type="ORF">DILT_LOCUS1028</name>
</gene>
<evidence type="ECO:0000313" key="2">
    <source>
        <dbReference type="Proteomes" id="UP000281553"/>
    </source>
</evidence>
<dbReference type="EMBL" id="UYRU01005879">
    <property type="protein sequence ID" value="VDK39404.1"/>
    <property type="molecule type" value="Genomic_DNA"/>
</dbReference>
<proteinExistence type="predicted"/>
<accession>A0A3P6R3L8</accession>
<reference evidence="1 2" key="1">
    <citation type="submission" date="2018-11" db="EMBL/GenBank/DDBJ databases">
        <authorList>
            <consortium name="Pathogen Informatics"/>
        </authorList>
    </citation>
    <scope>NUCLEOTIDE SEQUENCE [LARGE SCALE GENOMIC DNA]</scope>
</reference>
<dbReference type="AlphaFoldDB" id="A0A3P6R3L8"/>
<organism evidence="1 2">
    <name type="scientific">Dibothriocephalus latus</name>
    <name type="common">Fish tapeworm</name>
    <name type="synonym">Diphyllobothrium latum</name>
    <dbReference type="NCBI Taxonomy" id="60516"/>
    <lineage>
        <taxon>Eukaryota</taxon>
        <taxon>Metazoa</taxon>
        <taxon>Spiralia</taxon>
        <taxon>Lophotrochozoa</taxon>
        <taxon>Platyhelminthes</taxon>
        <taxon>Cestoda</taxon>
        <taxon>Eucestoda</taxon>
        <taxon>Diphyllobothriidea</taxon>
        <taxon>Diphyllobothriidae</taxon>
        <taxon>Dibothriocephalus</taxon>
    </lineage>
</organism>
<name>A0A3P6R3L8_DIBLA</name>
<sequence>MVIPEAVLRVKLEEKVLDKRDSTKHILQLAELTITNLSSITDAHRRSIPEAELDDWKAWVLDNMKLLLERAVCQVGVKQWLHIFSESPSSIPSQIFANSFHEPLFGGHYTVG</sequence>
<evidence type="ECO:0000313" key="1">
    <source>
        <dbReference type="EMBL" id="VDK39404.1"/>
    </source>
</evidence>
<keyword evidence="2" id="KW-1185">Reference proteome</keyword>
<dbReference type="SMR" id="A0A3P6R3L8"/>
<dbReference type="Proteomes" id="UP000281553">
    <property type="component" value="Unassembled WGS sequence"/>
</dbReference>
<protein>
    <submittedName>
        <fullName evidence="1">Uncharacterized protein</fullName>
    </submittedName>
</protein>